<dbReference type="GO" id="GO:0016787">
    <property type="term" value="F:hydrolase activity"/>
    <property type="evidence" value="ECO:0007669"/>
    <property type="project" value="UniProtKB-KW"/>
</dbReference>
<name>A0ABV9DV24_9ACTN</name>
<dbReference type="RefSeq" id="WP_378573220.1">
    <property type="nucleotide sequence ID" value="NZ_JBHSFQ010000007.1"/>
</dbReference>
<reference evidence="4" key="1">
    <citation type="journal article" date="2019" name="Int. J. Syst. Evol. Microbiol.">
        <title>The Global Catalogue of Microorganisms (GCM) 10K type strain sequencing project: providing services to taxonomists for standard genome sequencing and annotation.</title>
        <authorList>
            <consortium name="The Broad Institute Genomics Platform"/>
            <consortium name="The Broad Institute Genome Sequencing Center for Infectious Disease"/>
            <person name="Wu L."/>
            <person name="Ma J."/>
        </authorList>
    </citation>
    <scope>NUCLEOTIDE SEQUENCE [LARGE SCALE GENOMIC DNA]</scope>
    <source>
        <strain evidence="4">XZYJ18</strain>
    </source>
</reference>
<accession>A0ABV9DV24</accession>
<evidence type="ECO:0000313" key="4">
    <source>
        <dbReference type="Proteomes" id="UP001595923"/>
    </source>
</evidence>
<keyword evidence="4" id="KW-1185">Reference proteome</keyword>
<dbReference type="InterPro" id="IPR050300">
    <property type="entry name" value="GDXG_lipolytic_enzyme"/>
</dbReference>
<dbReference type="PANTHER" id="PTHR48081:SF8">
    <property type="entry name" value="ALPHA_BETA HYDROLASE FOLD-3 DOMAIN-CONTAINING PROTEIN-RELATED"/>
    <property type="match status" value="1"/>
</dbReference>
<organism evidence="3 4">
    <name type="scientific">Nocardiopsis mangrovi</name>
    <dbReference type="NCBI Taxonomy" id="1179818"/>
    <lineage>
        <taxon>Bacteria</taxon>
        <taxon>Bacillati</taxon>
        <taxon>Actinomycetota</taxon>
        <taxon>Actinomycetes</taxon>
        <taxon>Streptosporangiales</taxon>
        <taxon>Nocardiopsidaceae</taxon>
        <taxon>Nocardiopsis</taxon>
    </lineage>
</organism>
<dbReference type="Pfam" id="PF07859">
    <property type="entry name" value="Abhydrolase_3"/>
    <property type="match status" value="1"/>
</dbReference>
<evidence type="ECO:0000256" key="1">
    <source>
        <dbReference type="ARBA" id="ARBA00022801"/>
    </source>
</evidence>
<sequence length="309" mass="33388">MELAKVHPELRRAVRRVPLMPVGRPWFRRLARTALDRLTPPTVVDGVRSADSTADGVAVRVYRPETGASGAGLLWIHGGGLVIGHPSQDDRFCSSTARDLGMVVVSVDYRLAPEAPFPAALDDCAAAWEWFRRSAADLGVDPARIVVGGQSAGGGIAACLTHRLRDSGGLQPRAQLLVCPMLDDRTAARTELDEVGHWVWNNGLNRFGWRSYLGAEPGAAPAPYSVAARRDDLRGLPPAWIGVGDIDLFSEEDADYARRLRAAGVACELDIVPGAPHGFTSWGYRTSVAEHFIQRSRAWLARAAAVENA</sequence>
<feature type="domain" description="Alpha/beta hydrolase fold-3" evidence="2">
    <location>
        <begin position="73"/>
        <end position="280"/>
    </location>
</feature>
<dbReference type="InterPro" id="IPR029058">
    <property type="entry name" value="AB_hydrolase_fold"/>
</dbReference>
<proteinExistence type="predicted"/>
<comment type="caution">
    <text evidence="3">The sequence shown here is derived from an EMBL/GenBank/DDBJ whole genome shotgun (WGS) entry which is preliminary data.</text>
</comment>
<protein>
    <submittedName>
        <fullName evidence="3">Alpha/beta hydrolase</fullName>
    </submittedName>
</protein>
<dbReference type="Proteomes" id="UP001595923">
    <property type="component" value="Unassembled WGS sequence"/>
</dbReference>
<keyword evidence="1 3" id="KW-0378">Hydrolase</keyword>
<dbReference type="Gene3D" id="3.40.50.1820">
    <property type="entry name" value="alpha/beta hydrolase"/>
    <property type="match status" value="1"/>
</dbReference>
<dbReference type="PANTHER" id="PTHR48081">
    <property type="entry name" value="AB HYDROLASE SUPERFAMILY PROTEIN C4A8.06C"/>
    <property type="match status" value="1"/>
</dbReference>
<evidence type="ECO:0000259" key="2">
    <source>
        <dbReference type="Pfam" id="PF07859"/>
    </source>
</evidence>
<dbReference type="EMBL" id="JBHSFQ010000007">
    <property type="protein sequence ID" value="MFC4562209.1"/>
    <property type="molecule type" value="Genomic_DNA"/>
</dbReference>
<gene>
    <name evidence="3" type="ORF">ACFO4E_10115</name>
</gene>
<evidence type="ECO:0000313" key="3">
    <source>
        <dbReference type="EMBL" id="MFC4562209.1"/>
    </source>
</evidence>
<dbReference type="SUPFAM" id="SSF53474">
    <property type="entry name" value="alpha/beta-Hydrolases"/>
    <property type="match status" value="1"/>
</dbReference>
<dbReference type="InterPro" id="IPR013094">
    <property type="entry name" value="AB_hydrolase_3"/>
</dbReference>